<sequence length="535" mass="59342">MEEPVLQAYPITTTLFIFISLITSSVAHTKNLISCLTSNHVNNFTLHSQPSYCYFLNISIQNLQFTQSEYPKPIAIVLPETKEQLGSAISCCGQHGPFVIRIRSGGHSYEGLSSIADETPFLIIDMMNLNRVDIDMNSLTAWVEAGATLGETYHAIAMCSALHGFSAGSCPTVGSGGHISGGGFGLLSRKYGLAADNVVDAVLVDSNGRFLDRKLMGEDVFWAIRGGGGGVWGAVYAWKIKLLPVPKIVTTFIVSRPGRRRHVANLVHKWQLVAPILEDEFYLSVFVGARLPETKTIGISATFKGLYLGPKTSMLSSLNQVFPELHVLEGECREMSWIESVVYFSGLEKGSSIDALTDRVLHNKGYFKGKSDYIRDPIPLHGIESLISILDIEPKGYVILDPYGGMMNRIERNALPFPHRDGNLYGIQYLVAWNEEDDGRSGEYMDWLRSFYNHMRPFASKGPRAAYVNYLDLDLGVWNGSTKHNAVETARAWGEKYFLQNYDRLVLAKTLIDPKDIFNNPQSIPPSSLVEIALT</sequence>
<protein>
    <submittedName>
        <fullName evidence="1">Uncharacterized protein</fullName>
    </submittedName>
</protein>
<accession>A0ACC2LHB6</accession>
<name>A0ACC2LHB6_PERAE</name>
<evidence type="ECO:0000313" key="2">
    <source>
        <dbReference type="Proteomes" id="UP001234297"/>
    </source>
</evidence>
<organism evidence="1 2">
    <name type="scientific">Persea americana</name>
    <name type="common">Avocado</name>
    <dbReference type="NCBI Taxonomy" id="3435"/>
    <lineage>
        <taxon>Eukaryota</taxon>
        <taxon>Viridiplantae</taxon>
        <taxon>Streptophyta</taxon>
        <taxon>Embryophyta</taxon>
        <taxon>Tracheophyta</taxon>
        <taxon>Spermatophyta</taxon>
        <taxon>Magnoliopsida</taxon>
        <taxon>Magnoliidae</taxon>
        <taxon>Laurales</taxon>
        <taxon>Lauraceae</taxon>
        <taxon>Persea</taxon>
    </lineage>
</organism>
<dbReference type="Proteomes" id="UP001234297">
    <property type="component" value="Chromosome 8"/>
</dbReference>
<keyword evidence="2" id="KW-1185">Reference proteome</keyword>
<proteinExistence type="predicted"/>
<comment type="caution">
    <text evidence="1">The sequence shown here is derived from an EMBL/GenBank/DDBJ whole genome shotgun (WGS) entry which is preliminary data.</text>
</comment>
<dbReference type="EMBL" id="CM056816">
    <property type="protein sequence ID" value="KAJ8632492.1"/>
    <property type="molecule type" value="Genomic_DNA"/>
</dbReference>
<evidence type="ECO:0000313" key="1">
    <source>
        <dbReference type="EMBL" id="KAJ8632492.1"/>
    </source>
</evidence>
<gene>
    <name evidence="1" type="ORF">MRB53_025828</name>
</gene>
<reference evidence="1 2" key="1">
    <citation type="journal article" date="2022" name="Hortic Res">
        <title>A haplotype resolved chromosomal level avocado genome allows analysis of novel avocado genes.</title>
        <authorList>
            <person name="Nath O."/>
            <person name="Fletcher S.J."/>
            <person name="Hayward A."/>
            <person name="Shaw L.M."/>
            <person name="Masouleh A.K."/>
            <person name="Furtado A."/>
            <person name="Henry R.J."/>
            <person name="Mitter N."/>
        </authorList>
    </citation>
    <scope>NUCLEOTIDE SEQUENCE [LARGE SCALE GENOMIC DNA]</scope>
    <source>
        <strain evidence="2">cv. Hass</strain>
    </source>
</reference>